<reference evidence="1 2" key="1">
    <citation type="submission" date="2020-07" db="EMBL/GenBank/DDBJ databases">
        <title>Ralstonia phages.</title>
        <authorList>
            <person name="Trotereau A."/>
            <person name="Boyer C."/>
            <person name="Torres-Barcelo C."/>
        </authorList>
    </citation>
    <scope>NUCLEOTIDE SEQUENCE [LARGE SCALE GENOMIC DNA]</scope>
</reference>
<gene>
    <name evidence="1" type="ORF">30B_00047</name>
</gene>
<dbReference type="Proteomes" id="UP000515504">
    <property type="component" value="Segment"/>
</dbReference>
<protein>
    <submittedName>
        <fullName evidence="1">Uncharacterized protein</fullName>
    </submittedName>
</protein>
<accession>A0A7G5BB81</accession>
<evidence type="ECO:0000313" key="2">
    <source>
        <dbReference type="Proteomes" id="UP000515504"/>
    </source>
</evidence>
<sequence>MTTGSYQPFQVRRAKVTVHVSRPDGRGNMKTTDYVFELHRMRIRVQQGGAAFGNASIEVFGVPLASMNNIARLLFQPMDPSNNDSVDIAVWDGKVFVPLFSGVITWSAADLSQMPQAKLVIEANSAFRLMNDPAPPYANPGPVLLSAAIRAIVAPAGFMVDFYGTDQTLTSVRAEGSRYDQVAKLFEGFPSLSFYNSLQRLVVRDVDAPIDAKPIRVAPDSGLISYPVYSSSGMTFVTVFNPQMIPGIPCKFTTGLTFIDQTTWCAALLAHELDVNLPGGAWQTSVAANPASALPGT</sequence>
<dbReference type="EMBL" id="MT740744">
    <property type="protein sequence ID" value="QMV33554.1"/>
    <property type="molecule type" value="Genomic_DNA"/>
</dbReference>
<organism evidence="1 2">
    <name type="scientific">Ralstonia phage Jenny</name>
    <dbReference type="NCBI Taxonomy" id="2759714"/>
    <lineage>
        <taxon>Viruses</taxon>
        <taxon>Duplodnaviria</taxon>
        <taxon>Heunggongvirae</taxon>
        <taxon>Uroviricota</taxon>
        <taxon>Caudoviricetes</taxon>
        <taxon>Bakolyvirus</taxon>
        <taxon>Bakolyvirus bakoly</taxon>
    </lineage>
</organism>
<proteinExistence type="predicted"/>
<evidence type="ECO:0000313" key="1">
    <source>
        <dbReference type="EMBL" id="QMV33554.1"/>
    </source>
</evidence>
<name>A0A7G5BB81_9CAUD</name>